<proteinExistence type="predicted"/>
<feature type="transmembrane region" description="Helical" evidence="1">
    <location>
        <begin position="115"/>
        <end position="134"/>
    </location>
</feature>
<feature type="transmembrane region" description="Helical" evidence="1">
    <location>
        <begin position="46"/>
        <end position="68"/>
    </location>
</feature>
<evidence type="ECO:0000313" key="2">
    <source>
        <dbReference type="EMBL" id="SEB48790.1"/>
    </source>
</evidence>
<feature type="transmembrane region" description="Helical" evidence="1">
    <location>
        <begin position="202"/>
        <end position="221"/>
    </location>
</feature>
<protein>
    <recommendedName>
        <fullName evidence="4">DUF998 domain-containing protein</fullName>
    </recommendedName>
</protein>
<keyword evidence="1" id="KW-0812">Transmembrane</keyword>
<evidence type="ECO:0000313" key="3">
    <source>
        <dbReference type="Proteomes" id="UP000183750"/>
    </source>
</evidence>
<dbReference type="Proteomes" id="UP000183750">
    <property type="component" value="Unassembled WGS sequence"/>
</dbReference>
<evidence type="ECO:0008006" key="4">
    <source>
        <dbReference type="Google" id="ProtNLM"/>
    </source>
</evidence>
<dbReference type="EMBL" id="FNSQ01000005">
    <property type="protein sequence ID" value="SEB48790.1"/>
    <property type="molecule type" value="Genomic_DNA"/>
</dbReference>
<keyword evidence="1" id="KW-0472">Membrane</keyword>
<feature type="transmembrane region" description="Helical" evidence="1">
    <location>
        <begin position="164"/>
        <end position="181"/>
    </location>
</feature>
<feature type="transmembrane region" description="Helical" evidence="1">
    <location>
        <begin position="88"/>
        <end position="108"/>
    </location>
</feature>
<sequence length="347" mass="36829">MPSRGVIRTAIGSASAPVVRAVYGRLMAVAEDLAPTSLKTHRYLRLSLVLIVFTLLLSVALQSIVVSWEPLLFGWRPLSSISHAFYTPARDVFVGTLMAASIALLALSGRSRSTTLLDICAIFAPLIAIVPTGIADTRAVGEIPCPTASECIPTEYVGGAKAGIAVYTVVVVVVVVTMAVIRRHPRTRDTAGVAARGSARSATLVSIIALVTAGTVTVLAFSPALKDGFPFNLWPVGSIHFAATLLFFGVFAAVPILHAGGPVEPGETPPSPRQRAIYRWIAGLLIVDLVVLVAALLFRQVFGETPVVLIGEAVALALFAAFWWVQTFQRWDDPNAPSLIGRVSSRT</sequence>
<keyword evidence="3" id="KW-1185">Reference proteome</keyword>
<accession>A0A1H4JR63</accession>
<keyword evidence="1" id="KW-1133">Transmembrane helix</keyword>
<evidence type="ECO:0000256" key="1">
    <source>
        <dbReference type="SAM" id="Phobius"/>
    </source>
</evidence>
<organism evidence="2 3">
    <name type="scientific">Microbacterium hydrocarbonoxydans</name>
    <dbReference type="NCBI Taxonomy" id="273678"/>
    <lineage>
        <taxon>Bacteria</taxon>
        <taxon>Bacillati</taxon>
        <taxon>Actinomycetota</taxon>
        <taxon>Actinomycetes</taxon>
        <taxon>Micrococcales</taxon>
        <taxon>Microbacteriaceae</taxon>
        <taxon>Microbacterium</taxon>
    </lineage>
</organism>
<reference evidence="3" key="1">
    <citation type="submission" date="2016-10" db="EMBL/GenBank/DDBJ databases">
        <authorList>
            <person name="Varghese N."/>
            <person name="Submissions S."/>
        </authorList>
    </citation>
    <scope>NUCLEOTIDE SEQUENCE [LARGE SCALE GENOMIC DNA]</scope>
    <source>
        <strain evidence="3">DSM 16089</strain>
    </source>
</reference>
<feature type="transmembrane region" description="Helical" evidence="1">
    <location>
        <begin position="277"/>
        <end position="301"/>
    </location>
</feature>
<feature type="transmembrane region" description="Helical" evidence="1">
    <location>
        <begin position="307"/>
        <end position="325"/>
    </location>
</feature>
<name>A0A1H4JR63_9MICO</name>
<gene>
    <name evidence="2" type="ORF">SAMN04489807_0989</name>
</gene>
<feature type="transmembrane region" description="Helical" evidence="1">
    <location>
        <begin position="233"/>
        <end position="257"/>
    </location>
</feature>
<dbReference type="AlphaFoldDB" id="A0A1H4JR63"/>